<dbReference type="Gene3D" id="3.30.2230.10">
    <property type="entry name" value="DUSP-like"/>
    <property type="match status" value="1"/>
</dbReference>
<proteinExistence type="inferred from homology"/>
<keyword evidence="4" id="KW-1185">Reference proteome</keyword>
<gene>
    <name evidence="3" type="primary">Contig13087.g13952</name>
    <name evidence="3" type="ORF">STYLEM_5401</name>
</gene>
<comment type="similarity">
    <text evidence="1">Belongs to the peptidase C19 family.</text>
</comment>
<organism evidence="3 4">
    <name type="scientific">Stylonychia lemnae</name>
    <name type="common">Ciliate</name>
    <dbReference type="NCBI Taxonomy" id="5949"/>
    <lineage>
        <taxon>Eukaryota</taxon>
        <taxon>Sar</taxon>
        <taxon>Alveolata</taxon>
        <taxon>Ciliophora</taxon>
        <taxon>Intramacronucleata</taxon>
        <taxon>Spirotrichea</taxon>
        <taxon>Stichotrichia</taxon>
        <taxon>Sporadotrichida</taxon>
        <taxon>Oxytrichidae</taxon>
        <taxon>Stylonychinae</taxon>
        <taxon>Stylonychia</taxon>
    </lineage>
</organism>
<dbReference type="SUPFAM" id="SSF143791">
    <property type="entry name" value="DUSP-like"/>
    <property type="match status" value="1"/>
</dbReference>
<reference evidence="3 4" key="1">
    <citation type="submission" date="2014-06" db="EMBL/GenBank/DDBJ databases">
        <authorList>
            <person name="Swart Estienne"/>
        </authorList>
    </citation>
    <scope>NUCLEOTIDE SEQUENCE [LARGE SCALE GENOMIC DNA]</scope>
    <source>
        <strain evidence="3 4">130c</strain>
    </source>
</reference>
<dbReference type="Pfam" id="PF06337">
    <property type="entry name" value="DUSP"/>
    <property type="match status" value="1"/>
</dbReference>
<evidence type="ECO:0000256" key="1">
    <source>
        <dbReference type="ARBA" id="ARBA00009085"/>
    </source>
</evidence>
<accession>A0A078A2H3</accession>
<dbReference type="InterPro" id="IPR035927">
    <property type="entry name" value="DUSP-like_sf"/>
</dbReference>
<dbReference type="Proteomes" id="UP000039865">
    <property type="component" value="Unassembled WGS sequence"/>
</dbReference>
<name>A0A078A2H3_STYLE</name>
<dbReference type="AlphaFoldDB" id="A0A078A2H3"/>
<evidence type="ECO:0000259" key="2">
    <source>
        <dbReference type="PROSITE" id="PS51283"/>
    </source>
</evidence>
<keyword evidence="3" id="KW-0378">Hydrolase</keyword>
<dbReference type="GO" id="GO:0004843">
    <property type="term" value="F:cysteine-type deubiquitinase activity"/>
    <property type="evidence" value="ECO:0007669"/>
    <property type="project" value="InterPro"/>
</dbReference>
<evidence type="ECO:0000313" key="3">
    <source>
        <dbReference type="EMBL" id="CDW76401.1"/>
    </source>
</evidence>
<dbReference type="InParanoid" id="A0A078A2H3"/>
<evidence type="ECO:0000313" key="4">
    <source>
        <dbReference type="Proteomes" id="UP000039865"/>
    </source>
</evidence>
<dbReference type="InterPro" id="IPR029071">
    <property type="entry name" value="Ubiquitin-like_domsf"/>
</dbReference>
<dbReference type="EMBL" id="CCKQ01005238">
    <property type="protein sequence ID" value="CDW76401.1"/>
    <property type="molecule type" value="Genomic_DNA"/>
</dbReference>
<dbReference type="InterPro" id="IPR006615">
    <property type="entry name" value="Pept_C19_DUSP"/>
</dbReference>
<dbReference type="SUPFAM" id="SSF54236">
    <property type="entry name" value="Ubiquitin-like"/>
    <property type="match status" value="1"/>
</dbReference>
<dbReference type="PROSITE" id="PS51283">
    <property type="entry name" value="DUSP"/>
    <property type="match status" value="1"/>
</dbReference>
<feature type="domain" description="DUSP" evidence="2">
    <location>
        <begin position="1"/>
        <end position="85"/>
    </location>
</feature>
<protein>
    <submittedName>
        <fullName evidence="3">Ubiquitin carboxyl-terminal hydrolase 5-like</fullName>
    </submittedName>
</protein>
<sequence>MVSARWFNEWAQFSNFNDINDMFQISDSNQKVNIKYIDNWDLIWSGYKLRDNLQEGVDYYLLNQISWNTLVSYYSGGPEICLFICQEAFESYNMLQLQLSTGSGTDFGYIGGFPDLNPIYINIEYNNDTKSFKFCLPVSKHVPVSIFKPWLLSKLSFISGREQYNLSYQGQRIMPQMNLKNIGLKDNATIQIVKADETQNQTRSVQIVENDQGKVFQLDLDLREDIKERRNRQMHLNQTIPRNIDIDPIYQDDPELYQAMLLSMNAPKITVEDFDKKNPSKPQIPFKTKQEVYAEIRERKLEQFALARARAAECLNDRKIIFNKFLSFEEIGRNVVQLSKNRVLNPQQMMKKQVSQCSDCE</sequence>